<accession>A0A197JE05</accession>
<evidence type="ECO:0000313" key="2">
    <source>
        <dbReference type="EMBL" id="OAQ22669.1"/>
    </source>
</evidence>
<gene>
    <name evidence="2" type="ORF">K457DRAFT_37792</name>
</gene>
<evidence type="ECO:0000259" key="1">
    <source>
        <dbReference type="Pfam" id="PF14214"/>
    </source>
</evidence>
<proteinExistence type="predicted"/>
<dbReference type="InterPro" id="IPR025476">
    <property type="entry name" value="Helitron_helicase-like"/>
</dbReference>
<keyword evidence="3" id="KW-1185">Reference proteome</keyword>
<dbReference type="Pfam" id="PF14214">
    <property type="entry name" value="Helitron_like_N"/>
    <property type="match status" value="1"/>
</dbReference>
<sequence>YKRSLFLKFSALFEKYGTPQLFGTYTCDAESPGQKALAIFAGGEGSKTHDDPVLFTVHWRRQWTRFFEFMTKVWASRRTGGLEAWCWVFEMQDRGTPHTHFCLWTKNSLGQLMEDSVITCSRLGETEEQTELIRNHQVHRSPCGRYCRPNDEDRCRFGYPKPLNTGHTYFDKEKKKFVMERHEGDEYIVGYNMELLRYGRVNMD</sequence>
<protein>
    <recommendedName>
        <fullName evidence="1">Helitron helicase-like domain-containing protein</fullName>
    </recommendedName>
</protein>
<dbReference type="EMBL" id="KV442148">
    <property type="protein sequence ID" value="OAQ22669.1"/>
    <property type="molecule type" value="Genomic_DNA"/>
</dbReference>
<feature type="non-terminal residue" evidence="2">
    <location>
        <position position="204"/>
    </location>
</feature>
<feature type="non-terminal residue" evidence="2">
    <location>
        <position position="1"/>
    </location>
</feature>
<feature type="domain" description="Helitron helicase-like" evidence="1">
    <location>
        <begin position="1"/>
        <end position="101"/>
    </location>
</feature>
<evidence type="ECO:0000313" key="3">
    <source>
        <dbReference type="Proteomes" id="UP000078512"/>
    </source>
</evidence>
<dbReference type="OrthoDB" id="2428469at2759"/>
<name>A0A197JE05_9FUNG</name>
<organism evidence="2 3">
    <name type="scientific">Linnemannia elongata AG-77</name>
    <dbReference type="NCBI Taxonomy" id="1314771"/>
    <lineage>
        <taxon>Eukaryota</taxon>
        <taxon>Fungi</taxon>
        <taxon>Fungi incertae sedis</taxon>
        <taxon>Mucoromycota</taxon>
        <taxon>Mortierellomycotina</taxon>
        <taxon>Mortierellomycetes</taxon>
        <taxon>Mortierellales</taxon>
        <taxon>Mortierellaceae</taxon>
        <taxon>Linnemannia</taxon>
    </lineage>
</organism>
<dbReference type="Proteomes" id="UP000078512">
    <property type="component" value="Unassembled WGS sequence"/>
</dbReference>
<dbReference type="AlphaFoldDB" id="A0A197JE05"/>
<reference evidence="2 3" key="1">
    <citation type="submission" date="2016-05" db="EMBL/GenBank/DDBJ databases">
        <title>Genome sequencing reveals origins of a unique bacterial endosymbiosis in the earliest lineages of terrestrial Fungi.</title>
        <authorList>
            <consortium name="DOE Joint Genome Institute"/>
            <person name="Uehling J."/>
            <person name="Gryganskyi A."/>
            <person name="Hameed K."/>
            <person name="Tschaplinski T."/>
            <person name="Misztal P."/>
            <person name="Wu S."/>
            <person name="Desiro A."/>
            <person name="Vande Pol N."/>
            <person name="Du Z.-Y."/>
            <person name="Zienkiewicz A."/>
            <person name="Zienkiewicz K."/>
            <person name="Morin E."/>
            <person name="Tisserant E."/>
            <person name="Splivallo R."/>
            <person name="Hainaut M."/>
            <person name="Henrissat B."/>
            <person name="Ohm R."/>
            <person name="Kuo A."/>
            <person name="Yan J."/>
            <person name="Lipzen A."/>
            <person name="Nolan M."/>
            <person name="Labutti K."/>
            <person name="Barry K."/>
            <person name="Goldstein A."/>
            <person name="Labbe J."/>
            <person name="Schadt C."/>
            <person name="Tuskan G."/>
            <person name="Grigoriev I."/>
            <person name="Martin F."/>
            <person name="Vilgalys R."/>
            <person name="Bonito G."/>
        </authorList>
    </citation>
    <scope>NUCLEOTIDE SEQUENCE [LARGE SCALE GENOMIC DNA]</scope>
    <source>
        <strain evidence="2 3">AG-77</strain>
    </source>
</reference>
<dbReference type="STRING" id="1314771.A0A197JE05"/>